<accession>A0A815CRA0</accession>
<dbReference type="InterPro" id="IPR013094">
    <property type="entry name" value="AB_hydrolase_3"/>
</dbReference>
<sequence>MTSIQPINEARYRSANVNSVPSSSVRFYSARIAPENTGNKYKKSIESPSISPRDLQIDEELFKFDQSPPLSPSAESKLDSISPISPLVNENDEKRVKISEYRTPENTPFKPLTSKFSRKKLHWYILLTPRTIFSISLLTILSLIIVLIGFGIAVSNRQAQLNYQCPVLSYCPKNSSYTVLCNMTNEYCRCYNAEDNLIGCLKQRHYGQGCYRSQECSNRDNLQCNMSLYQCQCLDHYIYNGSLCIPMLTYGDICSILNDTCDNLLNLTCLSGNICTCNTNITFWNGQYCELYRSINYPCDPHKTLSGCSKTFICDNITAICKCPSSTYFDGEICLSYRSYLEPCYDTSSCLLNTQLSCSWGLCQCSDLYYYWSPSTLTCIYPKQIQYNSSCDYQTGCESDYGLRCINNRCVCEVNSYWTPGNYCDFQSQYNEQCLTAPCLSNTGLICSSNTSTCTCSQYYYWDNYVCQYQRTHSGFCLYDGWCRTDIGLRCRNFACTCSLCTTCFWDGIRCRDCPTSWQIVISNGTIQPRIYCYVKVDYYVNWNESLNNCSTAATSYFGSKSHLVYIDDLQELQDISTFATTQYYDIFIGHTNRYNYSQWFFSNGTSSPTFTWCSGVATTFSSLKCTRLLISSVCVTDITCYGWTSRYIYPRVSALLNRTFDELPPCLFIVADLDILRDENLEYQKLLEKAGVQTKLVLIKGVIHGFFSFPGIFPQTCAEAIDAIRDFMASI</sequence>
<keyword evidence="1" id="KW-0472">Membrane</keyword>
<dbReference type="PANTHER" id="PTHR39069">
    <property type="entry name" value="ECDYSONE-INDUCIBLE GENE E1, ISOFORM A"/>
    <property type="match status" value="1"/>
</dbReference>
<reference evidence="3" key="1">
    <citation type="submission" date="2021-02" db="EMBL/GenBank/DDBJ databases">
        <authorList>
            <person name="Nowell W R."/>
        </authorList>
    </citation>
    <scope>NUCLEOTIDE SEQUENCE</scope>
</reference>
<dbReference type="InterPro" id="IPR029058">
    <property type="entry name" value="AB_hydrolase_fold"/>
</dbReference>
<dbReference type="EMBL" id="CAJNOU010002081">
    <property type="protein sequence ID" value="CAF1287886.1"/>
    <property type="molecule type" value="Genomic_DNA"/>
</dbReference>
<dbReference type="InterPro" id="IPR016187">
    <property type="entry name" value="CTDL_fold"/>
</dbReference>
<protein>
    <recommendedName>
        <fullName evidence="2">Alpha/beta hydrolase fold-3 domain-containing protein</fullName>
    </recommendedName>
</protein>
<dbReference type="GO" id="GO:0016787">
    <property type="term" value="F:hydrolase activity"/>
    <property type="evidence" value="ECO:0007669"/>
    <property type="project" value="InterPro"/>
</dbReference>
<evidence type="ECO:0000313" key="4">
    <source>
        <dbReference type="Proteomes" id="UP000663889"/>
    </source>
</evidence>
<feature type="transmembrane region" description="Helical" evidence="1">
    <location>
        <begin position="123"/>
        <end position="154"/>
    </location>
</feature>
<gene>
    <name evidence="3" type="ORF">SEV965_LOCUS25610</name>
</gene>
<name>A0A815CRA0_9BILA</name>
<dbReference type="SUPFAM" id="SSF53474">
    <property type="entry name" value="alpha/beta-Hydrolases"/>
    <property type="match status" value="1"/>
</dbReference>
<evidence type="ECO:0000313" key="3">
    <source>
        <dbReference type="EMBL" id="CAF1287886.1"/>
    </source>
</evidence>
<feature type="domain" description="Alpha/beta hydrolase fold-3" evidence="2">
    <location>
        <begin position="650"/>
        <end position="708"/>
    </location>
</feature>
<dbReference type="Gene3D" id="3.40.50.1820">
    <property type="entry name" value="alpha/beta hydrolase"/>
    <property type="match status" value="1"/>
</dbReference>
<dbReference type="CDD" id="cd00037">
    <property type="entry name" value="CLECT"/>
    <property type="match status" value="1"/>
</dbReference>
<dbReference type="Pfam" id="PF07859">
    <property type="entry name" value="Abhydrolase_3"/>
    <property type="match status" value="1"/>
</dbReference>
<dbReference type="AlphaFoldDB" id="A0A815CRA0"/>
<evidence type="ECO:0000256" key="1">
    <source>
        <dbReference type="SAM" id="Phobius"/>
    </source>
</evidence>
<dbReference type="Proteomes" id="UP000663889">
    <property type="component" value="Unassembled WGS sequence"/>
</dbReference>
<keyword evidence="1" id="KW-0812">Transmembrane</keyword>
<evidence type="ECO:0000259" key="2">
    <source>
        <dbReference type="Pfam" id="PF07859"/>
    </source>
</evidence>
<proteinExistence type="predicted"/>
<organism evidence="3 4">
    <name type="scientific">Rotaria sordida</name>
    <dbReference type="NCBI Taxonomy" id="392033"/>
    <lineage>
        <taxon>Eukaryota</taxon>
        <taxon>Metazoa</taxon>
        <taxon>Spiralia</taxon>
        <taxon>Gnathifera</taxon>
        <taxon>Rotifera</taxon>
        <taxon>Eurotatoria</taxon>
        <taxon>Bdelloidea</taxon>
        <taxon>Philodinida</taxon>
        <taxon>Philodinidae</taxon>
        <taxon>Rotaria</taxon>
    </lineage>
</organism>
<keyword evidence="1" id="KW-1133">Transmembrane helix</keyword>
<dbReference type="SUPFAM" id="SSF56436">
    <property type="entry name" value="C-type lectin-like"/>
    <property type="match status" value="1"/>
</dbReference>
<dbReference type="PANTHER" id="PTHR39069:SF8">
    <property type="entry name" value="FI17111P1"/>
    <property type="match status" value="1"/>
</dbReference>
<comment type="caution">
    <text evidence="3">The sequence shown here is derived from an EMBL/GenBank/DDBJ whole genome shotgun (WGS) entry which is preliminary data.</text>
</comment>